<evidence type="ECO:0000313" key="2">
    <source>
        <dbReference type="Proteomes" id="UP000765509"/>
    </source>
</evidence>
<name>A0A9Q3J622_9BASI</name>
<comment type="caution">
    <text evidence="1">The sequence shown here is derived from an EMBL/GenBank/DDBJ whole genome shotgun (WGS) entry which is preliminary data.</text>
</comment>
<gene>
    <name evidence="1" type="ORF">O181_095896</name>
</gene>
<dbReference type="AlphaFoldDB" id="A0A9Q3J622"/>
<accession>A0A9Q3J622</accession>
<proteinExistence type="predicted"/>
<sequence>MIFVSKPSSLIKQLLLQIQQINIIKDSTDPSAIPLLPYPQGMTTPKTPLPPKQIKMPFFPDKKKFKRKVFPKIVSLFLILLLVKALYENHPKESLFVPFLESKTSHQPIKFPQTAPINLKLVPLILSLASEFENLPQISQTFSLTLPQFKHLPTGAQCREYQNHPNLPNVYVPK</sequence>
<dbReference type="EMBL" id="AVOT02063526">
    <property type="protein sequence ID" value="MBW0556181.1"/>
    <property type="molecule type" value="Genomic_DNA"/>
</dbReference>
<reference evidence="1" key="1">
    <citation type="submission" date="2021-03" db="EMBL/GenBank/DDBJ databases">
        <title>Draft genome sequence of rust myrtle Austropuccinia psidii MF-1, a brazilian biotype.</title>
        <authorList>
            <person name="Quecine M.C."/>
            <person name="Pachon D.M.R."/>
            <person name="Bonatelli M.L."/>
            <person name="Correr F.H."/>
            <person name="Franceschini L.M."/>
            <person name="Leite T.F."/>
            <person name="Margarido G.R.A."/>
            <person name="Almeida C.A."/>
            <person name="Ferrarezi J.A."/>
            <person name="Labate C.A."/>
        </authorList>
    </citation>
    <scope>NUCLEOTIDE SEQUENCE</scope>
    <source>
        <strain evidence="1">MF-1</strain>
    </source>
</reference>
<evidence type="ECO:0000313" key="1">
    <source>
        <dbReference type="EMBL" id="MBW0556181.1"/>
    </source>
</evidence>
<organism evidence="1 2">
    <name type="scientific">Austropuccinia psidii MF-1</name>
    <dbReference type="NCBI Taxonomy" id="1389203"/>
    <lineage>
        <taxon>Eukaryota</taxon>
        <taxon>Fungi</taxon>
        <taxon>Dikarya</taxon>
        <taxon>Basidiomycota</taxon>
        <taxon>Pucciniomycotina</taxon>
        <taxon>Pucciniomycetes</taxon>
        <taxon>Pucciniales</taxon>
        <taxon>Sphaerophragmiaceae</taxon>
        <taxon>Austropuccinia</taxon>
    </lineage>
</organism>
<dbReference type="Proteomes" id="UP000765509">
    <property type="component" value="Unassembled WGS sequence"/>
</dbReference>
<keyword evidence="2" id="KW-1185">Reference proteome</keyword>
<protein>
    <submittedName>
        <fullName evidence="1">Uncharacterized protein</fullName>
    </submittedName>
</protein>